<keyword evidence="3 7" id="KW-0378">Hydrolase</keyword>
<sequence length="411" mass="44421">MATLLVKNIGCLQTPVGSYSHKGKQQAENLKLQNAAILIEDGIIKEITSDGILPSEAEDAETVIDAEGNLVTPGLVEGHTHMVFGGYRQNEIPLKLKGAGYLDILRAGGGILDTVRKTRAASFEELYQKTEGFLDEMMGLGVTTCEGKSGYGLDFDTEVKMLEVLKKLNADHPMDIVATFMGAHAIPEEYKGRADEFINMLCEELLPYVKEHGLAEFADVFTEDSVFNYEQSKKYLECAKACGFDLKIHADEIEAIGGSVLAGEMGAVSCEHLIAINEEGLTSMAKAGTTAMCLPATSFYLGADFAPARKMIEMGIPVAMASDFNPGSCPSLNLQFVMNLGCLKYKLLPEEILTAVTINPACAINSGHLVGTLEQGKQGDLVIWNAPNMEMLCYRFGSNLALQVIKKGNLV</sequence>
<dbReference type="GO" id="GO:0005506">
    <property type="term" value="F:iron ion binding"/>
    <property type="evidence" value="ECO:0007669"/>
    <property type="project" value="UniProtKB-UniRule"/>
</dbReference>
<dbReference type="EC" id="3.5.2.7" evidence="1 7"/>
<comment type="pathway">
    <text evidence="7">Amino-acid degradation; L-histidine degradation into L-glutamate; N-formimidoyl-L-glutamate from L-histidine: step 3/3.</text>
</comment>
<dbReference type="Gene3D" id="2.30.40.10">
    <property type="entry name" value="Urease, subunit C, domain 1"/>
    <property type="match status" value="1"/>
</dbReference>
<organism evidence="9 10">
    <name type="scientific">Emergencia timonensis</name>
    <dbReference type="NCBI Taxonomy" id="1776384"/>
    <lineage>
        <taxon>Bacteria</taxon>
        <taxon>Bacillati</taxon>
        <taxon>Bacillota</taxon>
        <taxon>Clostridia</taxon>
        <taxon>Peptostreptococcales</taxon>
        <taxon>Anaerovoracaceae</taxon>
        <taxon>Emergencia</taxon>
    </lineage>
</organism>
<dbReference type="RefSeq" id="WP_118335812.1">
    <property type="nucleotide sequence ID" value="NZ_AP025567.1"/>
</dbReference>
<dbReference type="InterPro" id="IPR006680">
    <property type="entry name" value="Amidohydro-rel"/>
</dbReference>
<feature type="binding site" evidence="7">
    <location>
        <position position="328"/>
    </location>
    <ligand>
        <name>4-imidazolone-5-propanoate</name>
        <dbReference type="ChEBI" id="CHEBI:77893"/>
    </ligand>
</feature>
<keyword evidence="2 7" id="KW-0479">Metal-binding</keyword>
<dbReference type="NCBIfam" id="TIGR01224">
    <property type="entry name" value="hutI"/>
    <property type="match status" value="1"/>
</dbReference>
<evidence type="ECO:0000256" key="1">
    <source>
        <dbReference type="ARBA" id="ARBA00012864"/>
    </source>
</evidence>
<dbReference type="Proteomes" id="UP000284841">
    <property type="component" value="Unassembled WGS sequence"/>
</dbReference>
<dbReference type="GO" id="GO:0005737">
    <property type="term" value="C:cytoplasm"/>
    <property type="evidence" value="ECO:0007669"/>
    <property type="project" value="UniProtKB-SubCell"/>
</dbReference>
<feature type="binding site" evidence="7">
    <location>
        <position position="249"/>
    </location>
    <ligand>
        <name>Zn(2+)</name>
        <dbReference type="ChEBI" id="CHEBI:29105"/>
    </ligand>
</feature>
<proteinExistence type="inferred from homology"/>
<keyword evidence="6 7" id="KW-0408">Iron</keyword>
<feature type="binding site" evidence="7">
    <location>
        <position position="88"/>
    </location>
    <ligand>
        <name>4-imidazolone-5-propanoate</name>
        <dbReference type="ChEBI" id="CHEBI:77893"/>
    </ligand>
</feature>
<name>A0A415E0Z5_9FIRM</name>
<evidence type="ECO:0000259" key="8">
    <source>
        <dbReference type="Pfam" id="PF01979"/>
    </source>
</evidence>
<dbReference type="Pfam" id="PF01979">
    <property type="entry name" value="Amidohydro_1"/>
    <property type="match status" value="1"/>
</dbReference>
<dbReference type="Gene3D" id="3.20.20.140">
    <property type="entry name" value="Metal-dependent hydrolases"/>
    <property type="match status" value="1"/>
</dbReference>
<comment type="similarity">
    <text evidence="7">Belongs to the metallo-dependent hydrolases superfamily. HutI family.</text>
</comment>
<feature type="domain" description="Amidohydrolase-related" evidence="8">
    <location>
        <begin position="70"/>
        <end position="410"/>
    </location>
</feature>
<evidence type="ECO:0000256" key="3">
    <source>
        <dbReference type="ARBA" id="ARBA00022801"/>
    </source>
</evidence>
<dbReference type="InterPro" id="IPR032466">
    <property type="entry name" value="Metal_Hydrolase"/>
</dbReference>
<feature type="binding site" evidence="7">
    <location>
        <position position="325"/>
    </location>
    <ligand>
        <name>N-formimidoyl-L-glutamate</name>
        <dbReference type="ChEBI" id="CHEBI:58928"/>
    </ligand>
</feature>
<feature type="binding site" evidence="7">
    <location>
        <position position="81"/>
    </location>
    <ligand>
        <name>Zn(2+)</name>
        <dbReference type="ChEBI" id="CHEBI:29105"/>
    </ligand>
</feature>
<feature type="binding site" evidence="7">
    <location>
        <position position="323"/>
    </location>
    <ligand>
        <name>Zn(2+)</name>
        <dbReference type="ChEBI" id="CHEBI:29105"/>
    </ligand>
</feature>
<dbReference type="UniPathway" id="UPA00379">
    <property type="reaction ID" value="UER00551"/>
</dbReference>
<accession>A0A415E0Z5</accession>
<dbReference type="AlphaFoldDB" id="A0A415E0Z5"/>
<feature type="binding site" evidence="7">
    <location>
        <position position="249"/>
    </location>
    <ligand>
        <name>Fe(3+)</name>
        <dbReference type="ChEBI" id="CHEBI:29034"/>
    </ligand>
</feature>
<evidence type="ECO:0000313" key="10">
    <source>
        <dbReference type="Proteomes" id="UP000284841"/>
    </source>
</evidence>
<dbReference type="PANTHER" id="PTHR42752">
    <property type="entry name" value="IMIDAZOLONEPROPIONASE"/>
    <property type="match status" value="1"/>
</dbReference>
<gene>
    <name evidence="7" type="primary">hutI</name>
    <name evidence="9" type="ORF">DW099_11360</name>
</gene>
<evidence type="ECO:0000256" key="5">
    <source>
        <dbReference type="ARBA" id="ARBA00022833"/>
    </source>
</evidence>
<dbReference type="EMBL" id="QRMS01000003">
    <property type="protein sequence ID" value="RHJ87290.1"/>
    <property type="molecule type" value="Genomic_DNA"/>
</dbReference>
<feature type="binding site" evidence="7">
    <location>
        <position position="184"/>
    </location>
    <ligand>
        <name>4-imidazolone-5-propanoate</name>
        <dbReference type="ChEBI" id="CHEBI:77893"/>
    </ligand>
</feature>
<dbReference type="SUPFAM" id="SSF51338">
    <property type="entry name" value="Composite domain of metallo-dependent hydrolases"/>
    <property type="match status" value="1"/>
</dbReference>
<feature type="binding site" evidence="7">
    <location>
        <position position="323"/>
    </location>
    <ligand>
        <name>Fe(3+)</name>
        <dbReference type="ChEBI" id="CHEBI:29034"/>
    </ligand>
</feature>
<comment type="subcellular location">
    <subcellularLocation>
        <location evidence="7">Cytoplasm</location>
    </subcellularLocation>
</comment>
<dbReference type="HAMAP" id="MF_00372">
    <property type="entry name" value="HutI"/>
    <property type="match status" value="1"/>
</dbReference>
<reference evidence="9 10" key="1">
    <citation type="submission" date="2018-08" db="EMBL/GenBank/DDBJ databases">
        <title>A genome reference for cultivated species of the human gut microbiota.</title>
        <authorList>
            <person name="Zou Y."/>
            <person name="Xue W."/>
            <person name="Luo G."/>
        </authorList>
    </citation>
    <scope>NUCLEOTIDE SEQUENCE [LARGE SCALE GENOMIC DNA]</scope>
    <source>
        <strain evidence="9 10">AM07-24</strain>
    </source>
</reference>
<keyword evidence="5 7" id="KW-0862">Zinc</keyword>
<feature type="binding site" evidence="7">
    <location>
        <position position="151"/>
    </location>
    <ligand>
        <name>N-formimidoyl-L-glutamate</name>
        <dbReference type="ChEBI" id="CHEBI:58928"/>
    </ligand>
</feature>
<evidence type="ECO:0000256" key="2">
    <source>
        <dbReference type="ARBA" id="ARBA00022723"/>
    </source>
</evidence>
<feature type="binding site" evidence="7">
    <location>
        <position position="79"/>
    </location>
    <ligand>
        <name>Zn(2+)</name>
        <dbReference type="ChEBI" id="CHEBI:29105"/>
    </ligand>
</feature>
<dbReference type="GO" id="GO:0050480">
    <property type="term" value="F:imidazolonepropionase activity"/>
    <property type="evidence" value="ECO:0007669"/>
    <property type="project" value="UniProtKB-UniRule"/>
</dbReference>
<evidence type="ECO:0000313" key="9">
    <source>
        <dbReference type="EMBL" id="RHJ87290.1"/>
    </source>
</evidence>
<dbReference type="InterPro" id="IPR005920">
    <property type="entry name" value="HutI"/>
</dbReference>
<dbReference type="InterPro" id="IPR011059">
    <property type="entry name" value="Metal-dep_hydrolase_composite"/>
</dbReference>
<keyword evidence="4 7" id="KW-0369">Histidine metabolism</keyword>
<comment type="catalytic activity">
    <reaction evidence="7">
        <text>4-imidazolone-5-propanoate + H2O = N-formimidoyl-L-glutamate</text>
        <dbReference type="Rhea" id="RHEA:23660"/>
        <dbReference type="ChEBI" id="CHEBI:15377"/>
        <dbReference type="ChEBI" id="CHEBI:58928"/>
        <dbReference type="ChEBI" id="CHEBI:77893"/>
        <dbReference type="EC" id="3.5.2.7"/>
    </reaction>
</comment>
<feature type="binding site" evidence="7">
    <location>
        <position position="327"/>
    </location>
    <ligand>
        <name>N-formimidoyl-L-glutamate</name>
        <dbReference type="ChEBI" id="CHEBI:58928"/>
    </ligand>
</feature>
<dbReference type="GO" id="GO:0019557">
    <property type="term" value="P:L-histidine catabolic process to glutamate and formate"/>
    <property type="evidence" value="ECO:0007669"/>
    <property type="project" value="UniProtKB-UniPathway"/>
</dbReference>
<evidence type="ECO:0000256" key="7">
    <source>
        <dbReference type="HAMAP-Rule" id="MF_00372"/>
    </source>
</evidence>
<comment type="cofactor">
    <cofactor evidence="7">
        <name>Zn(2+)</name>
        <dbReference type="ChEBI" id="CHEBI:29105"/>
    </cofactor>
    <cofactor evidence="7">
        <name>Fe(3+)</name>
        <dbReference type="ChEBI" id="CHEBI:29034"/>
    </cofactor>
    <text evidence="7">Binds 1 zinc or iron ion per subunit.</text>
</comment>
<keyword evidence="10" id="KW-1185">Reference proteome</keyword>
<comment type="caution">
    <text evidence="9">The sequence shown here is derived from an EMBL/GenBank/DDBJ whole genome shotgun (WGS) entry which is preliminary data.</text>
</comment>
<feature type="binding site" evidence="7">
    <location>
        <position position="151"/>
    </location>
    <ligand>
        <name>4-imidazolone-5-propanoate</name>
        <dbReference type="ChEBI" id="CHEBI:77893"/>
    </ligand>
</feature>
<comment type="function">
    <text evidence="7">Catalyzes the hydrolytic cleavage of the carbon-nitrogen bond in imidazolone-5-propanoate to yield N-formimidoyl-L-glutamate. It is the third step in the universal histidine degradation pathway.</text>
</comment>
<dbReference type="GO" id="GO:0008270">
    <property type="term" value="F:zinc ion binding"/>
    <property type="evidence" value="ECO:0007669"/>
    <property type="project" value="UniProtKB-UniRule"/>
</dbReference>
<feature type="binding site" evidence="7">
    <location>
        <position position="79"/>
    </location>
    <ligand>
        <name>Fe(3+)</name>
        <dbReference type="ChEBI" id="CHEBI:29034"/>
    </ligand>
</feature>
<dbReference type="PANTHER" id="PTHR42752:SF1">
    <property type="entry name" value="IMIDAZOLONEPROPIONASE-RELATED"/>
    <property type="match status" value="1"/>
</dbReference>
<keyword evidence="7" id="KW-0963">Cytoplasm</keyword>
<protein>
    <recommendedName>
        <fullName evidence="1 7">Imidazolonepropionase</fullName>
        <ecNumber evidence="1 7">3.5.2.7</ecNumber>
    </recommendedName>
    <alternativeName>
        <fullName evidence="7">Imidazolone-5-propionate hydrolase</fullName>
    </alternativeName>
</protein>
<dbReference type="FunFam" id="3.20.20.140:FF:000007">
    <property type="entry name" value="Imidazolonepropionase"/>
    <property type="match status" value="1"/>
</dbReference>
<dbReference type="CDD" id="cd01296">
    <property type="entry name" value="Imidazolone-5PH"/>
    <property type="match status" value="1"/>
</dbReference>
<dbReference type="OrthoDB" id="9776455at2"/>
<dbReference type="STRING" id="1776384.GCA_900086585_00762"/>
<evidence type="ECO:0000256" key="6">
    <source>
        <dbReference type="ARBA" id="ARBA00023004"/>
    </source>
</evidence>
<feature type="binding site" evidence="7">
    <location>
        <position position="81"/>
    </location>
    <ligand>
        <name>Fe(3+)</name>
        <dbReference type="ChEBI" id="CHEBI:29034"/>
    </ligand>
</feature>
<evidence type="ECO:0000256" key="4">
    <source>
        <dbReference type="ARBA" id="ARBA00022808"/>
    </source>
</evidence>
<dbReference type="SUPFAM" id="SSF51556">
    <property type="entry name" value="Metallo-dependent hydrolases"/>
    <property type="match status" value="1"/>
</dbReference>
<feature type="binding site" evidence="7">
    <location>
        <position position="252"/>
    </location>
    <ligand>
        <name>4-imidazolone-5-propanoate</name>
        <dbReference type="ChEBI" id="CHEBI:77893"/>
    </ligand>
</feature>
<dbReference type="GO" id="GO:0019556">
    <property type="term" value="P:L-histidine catabolic process to glutamate and formamide"/>
    <property type="evidence" value="ECO:0007669"/>
    <property type="project" value="UniProtKB-UniRule"/>
</dbReference>